<dbReference type="Pfam" id="PF13829">
    <property type="entry name" value="DUF4191"/>
    <property type="match status" value="1"/>
</dbReference>
<keyword evidence="3" id="KW-1185">Reference proteome</keyword>
<evidence type="ECO:0008006" key="4">
    <source>
        <dbReference type="Google" id="ProtNLM"/>
    </source>
</evidence>
<evidence type="ECO:0000256" key="1">
    <source>
        <dbReference type="SAM" id="Phobius"/>
    </source>
</evidence>
<organism evidence="2 3">
    <name type="scientific">Bowdeniella nasicola</name>
    <dbReference type="NCBI Taxonomy" id="208480"/>
    <lineage>
        <taxon>Bacteria</taxon>
        <taxon>Bacillati</taxon>
        <taxon>Actinomycetota</taxon>
        <taxon>Actinomycetes</taxon>
        <taxon>Actinomycetales</taxon>
        <taxon>Actinomycetaceae</taxon>
        <taxon>Bowdeniella</taxon>
    </lineage>
</organism>
<feature type="transmembrane region" description="Helical" evidence="1">
    <location>
        <begin position="33"/>
        <end position="52"/>
    </location>
</feature>
<dbReference type="InterPro" id="IPR025445">
    <property type="entry name" value="DUF4191"/>
</dbReference>
<sequence length="230" mass="25740">MSSQSTAPAKRRWYHNIADAYRVTQASFPWMKWALIGLFVVIFGGALAWGIASGHWLYIPFLGLLLALLAMMILLSMYTRRASYMQIEGQPGASAAVMQQIKGWNMEQEPVGMNPRTQDMVFRAVGRPGVVLVIEGPVSRTKRIVGDEERKLRRILPNVDIHKLYVGNGEGQVKLGKLESAMRKLPKKLTKQEVAAVVKRLSSLGAMKLPIPKGIDPYKARPDRRGMRGR</sequence>
<evidence type="ECO:0000313" key="3">
    <source>
        <dbReference type="Proteomes" id="UP000199288"/>
    </source>
</evidence>
<dbReference type="OrthoDB" id="8479889at2"/>
<feature type="transmembrane region" description="Helical" evidence="1">
    <location>
        <begin position="58"/>
        <end position="78"/>
    </location>
</feature>
<dbReference type="RefSeq" id="WP_092561383.1">
    <property type="nucleotide sequence ID" value="NZ_FNQV01000002.1"/>
</dbReference>
<dbReference type="EMBL" id="FNQV01000002">
    <property type="protein sequence ID" value="SDZ83807.1"/>
    <property type="molecule type" value="Genomic_DNA"/>
</dbReference>
<name>A0A1H3W9P4_9ACTO</name>
<gene>
    <name evidence="2" type="ORF">SAMN02910418_00349</name>
</gene>
<keyword evidence="1" id="KW-0472">Membrane</keyword>
<evidence type="ECO:0000313" key="2">
    <source>
        <dbReference type="EMBL" id="SDZ83807.1"/>
    </source>
</evidence>
<dbReference type="AlphaFoldDB" id="A0A1H3W9P4"/>
<reference evidence="3" key="1">
    <citation type="submission" date="2016-10" db="EMBL/GenBank/DDBJ databases">
        <authorList>
            <person name="Varghese N."/>
            <person name="Submissions S."/>
        </authorList>
    </citation>
    <scope>NUCLEOTIDE SEQUENCE [LARGE SCALE GENOMIC DNA]</scope>
    <source>
        <strain evidence="3">KPR-1</strain>
    </source>
</reference>
<dbReference type="Proteomes" id="UP000199288">
    <property type="component" value="Unassembled WGS sequence"/>
</dbReference>
<protein>
    <recommendedName>
        <fullName evidence="4">DUF4191 domain-containing protein</fullName>
    </recommendedName>
</protein>
<accession>A0A1H3W9P4</accession>
<keyword evidence="1" id="KW-0812">Transmembrane</keyword>
<proteinExistence type="predicted"/>
<keyword evidence="1" id="KW-1133">Transmembrane helix</keyword>